<organism evidence="1 2">
    <name type="scientific">Enhygromyxa salina</name>
    <dbReference type="NCBI Taxonomy" id="215803"/>
    <lineage>
        <taxon>Bacteria</taxon>
        <taxon>Pseudomonadati</taxon>
        <taxon>Myxococcota</taxon>
        <taxon>Polyangia</taxon>
        <taxon>Nannocystales</taxon>
        <taxon>Nannocystaceae</taxon>
        <taxon>Enhygromyxa</taxon>
    </lineage>
</organism>
<reference evidence="1 2" key="1">
    <citation type="submission" date="2018-03" db="EMBL/GenBank/DDBJ databases">
        <title>Draft Genome Sequences of the Obligatory Marine Myxobacteria Enhygromyxa salina SWB007.</title>
        <authorList>
            <person name="Poehlein A."/>
            <person name="Moghaddam J.A."/>
            <person name="Harms H."/>
            <person name="Alanjari M."/>
            <person name="Koenig G.M."/>
            <person name="Daniel R."/>
            <person name="Schaeberle T.F."/>
        </authorList>
    </citation>
    <scope>NUCLEOTIDE SEQUENCE [LARGE SCALE GENOMIC DNA]</scope>
    <source>
        <strain evidence="1 2">SWB007</strain>
    </source>
</reference>
<sequence length="227" mass="25211">MSSVNQAAFVPGTTAYRFGYDSIANIPITGAPSDTNCRRWAMLHDGSAYRMYAFKGSTNNKIYQFSWNGKSYAYGHNSIPELSLTNIPADADASSFSMVHSGKLYHLYLRRLGDPTTLYQFLYVPGTTNYKYGQPPAIATLKISGFLADTDWARWMMLHDGAAFRLYAFKLGSNTQFYQGAWNGSSYAYGHASIPVLTLEGTPANSNLRSAAMLHDGSAYRLYVQTY</sequence>
<name>A0A2S9YTX0_9BACT</name>
<dbReference type="RefSeq" id="WP_106088866.1">
    <property type="nucleotide sequence ID" value="NZ_PVNL01000041.1"/>
</dbReference>
<evidence type="ECO:0000313" key="2">
    <source>
        <dbReference type="Proteomes" id="UP000238823"/>
    </source>
</evidence>
<dbReference type="OrthoDB" id="8580368at2"/>
<dbReference type="Proteomes" id="UP000238823">
    <property type="component" value="Unassembled WGS sequence"/>
</dbReference>
<protein>
    <submittedName>
        <fullName evidence="1">Uncharacterized protein</fullName>
    </submittedName>
</protein>
<proteinExistence type="predicted"/>
<dbReference type="EMBL" id="PVNL01000041">
    <property type="protein sequence ID" value="PRQ08561.1"/>
    <property type="molecule type" value="Genomic_DNA"/>
</dbReference>
<accession>A0A2S9YTX0</accession>
<comment type="caution">
    <text evidence="1">The sequence shown here is derived from an EMBL/GenBank/DDBJ whole genome shotgun (WGS) entry which is preliminary data.</text>
</comment>
<gene>
    <name evidence="1" type="ORF">ENSA7_18470</name>
</gene>
<evidence type="ECO:0000313" key="1">
    <source>
        <dbReference type="EMBL" id="PRQ08561.1"/>
    </source>
</evidence>
<dbReference type="AlphaFoldDB" id="A0A2S9YTX0"/>